<proteinExistence type="predicted"/>
<evidence type="ECO:0000313" key="2">
    <source>
        <dbReference type="EMBL" id="JAV76784.1"/>
    </source>
</evidence>
<dbReference type="EMBL" id="GEZM01047686">
    <property type="protein sequence ID" value="JAV76784.1"/>
    <property type="molecule type" value="Transcribed_RNA"/>
</dbReference>
<reference evidence="2" key="1">
    <citation type="journal article" date="2016" name="Sci. Rep.">
        <title>Molecular characterization of firefly nuptial gifts: a multi-omics approach sheds light on postcopulatory sexual selection.</title>
        <authorList>
            <person name="Al-Wathiqui N."/>
            <person name="Fallon T.R."/>
            <person name="South A."/>
            <person name="Weng J.K."/>
            <person name="Lewis S.M."/>
        </authorList>
    </citation>
    <scope>NUCLEOTIDE SEQUENCE</scope>
</reference>
<sequence length="109" mass="11984">MALVRAGRRSNSPIRGQQDSIRNPEATIRGQSSSTKGISAGNFPHASQKLHQAAISKRQGNNNIRLLDTASVGVDSRENESSQGESRETKRSWVSEFAVFVRLPQPRVQ</sequence>
<feature type="region of interest" description="Disordered" evidence="1">
    <location>
        <begin position="1"/>
        <end position="91"/>
    </location>
</feature>
<feature type="compositionally biased region" description="Polar residues" evidence="1">
    <location>
        <begin position="9"/>
        <end position="21"/>
    </location>
</feature>
<evidence type="ECO:0000256" key="1">
    <source>
        <dbReference type="SAM" id="MobiDB-lite"/>
    </source>
</evidence>
<name>A0A1Y1LSV7_PHOPY</name>
<feature type="compositionally biased region" description="Basic and acidic residues" evidence="1">
    <location>
        <begin position="75"/>
        <end position="91"/>
    </location>
</feature>
<dbReference type="AlphaFoldDB" id="A0A1Y1LSV7"/>
<organism evidence="2">
    <name type="scientific">Photinus pyralis</name>
    <name type="common">Common eastern firefly</name>
    <name type="synonym">Lampyris pyralis</name>
    <dbReference type="NCBI Taxonomy" id="7054"/>
    <lineage>
        <taxon>Eukaryota</taxon>
        <taxon>Metazoa</taxon>
        <taxon>Ecdysozoa</taxon>
        <taxon>Arthropoda</taxon>
        <taxon>Hexapoda</taxon>
        <taxon>Insecta</taxon>
        <taxon>Pterygota</taxon>
        <taxon>Neoptera</taxon>
        <taxon>Endopterygota</taxon>
        <taxon>Coleoptera</taxon>
        <taxon>Polyphaga</taxon>
        <taxon>Elateriformia</taxon>
        <taxon>Elateroidea</taxon>
        <taxon>Lampyridae</taxon>
        <taxon>Lampyrinae</taxon>
        <taxon>Photinus</taxon>
    </lineage>
</organism>
<protein>
    <submittedName>
        <fullName evidence="2">Uncharacterized protein</fullName>
    </submittedName>
</protein>
<accession>A0A1Y1LSV7</accession>